<dbReference type="EMBL" id="JACHGX010000017">
    <property type="protein sequence ID" value="MBB6091014.1"/>
    <property type="molecule type" value="Genomic_DNA"/>
</dbReference>
<protein>
    <submittedName>
        <fullName evidence="2">Uncharacterized protein</fullName>
    </submittedName>
</protein>
<evidence type="ECO:0000256" key="1">
    <source>
        <dbReference type="SAM" id="Phobius"/>
    </source>
</evidence>
<name>A0A841HEL7_HALSI</name>
<evidence type="ECO:0000313" key="2">
    <source>
        <dbReference type="EMBL" id="MBB6091014.1"/>
    </source>
</evidence>
<dbReference type="AlphaFoldDB" id="A0A841HEL7"/>
<keyword evidence="1" id="KW-0472">Membrane</keyword>
<feature type="transmembrane region" description="Helical" evidence="1">
    <location>
        <begin position="28"/>
        <end position="47"/>
    </location>
</feature>
<dbReference type="Proteomes" id="UP000642919">
    <property type="component" value="Unassembled WGS sequence"/>
</dbReference>
<gene>
    <name evidence="2" type="ORF">HNR49_002404</name>
</gene>
<comment type="caution">
    <text evidence="2">The sequence shown here is derived from an EMBL/GenBank/DDBJ whole genome shotgun (WGS) entry which is preliminary data.</text>
</comment>
<accession>A0A841HEL7</accession>
<keyword evidence="1" id="KW-0812">Transmembrane</keyword>
<sequence length="53" mass="6122">MDKVLFTVVPDPIWTIQRIGKTEKYGGHLLFAFTLLLWVVLGMMFMIGNEFGF</sequence>
<organism evidence="2 3">
    <name type="scientific">Halobacterium salinarum</name>
    <name type="common">Halobacterium halobium</name>
    <dbReference type="NCBI Taxonomy" id="2242"/>
    <lineage>
        <taxon>Archaea</taxon>
        <taxon>Methanobacteriati</taxon>
        <taxon>Methanobacteriota</taxon>
        <taxon>Stenosarchaea group</taxon>
        <taxon>Halobacteria</taxon>
        <taxon>Halobacteriales</taxon>
        <taxon>Halobacteriaceae</taxon>
        <taxon>Halobacterium</taxon>
    </lineage>
</organism>
<evidence type="ECO:0000313" key="3">
    <source>
        <dbReference type="Proteomes" id="UP000642919"/>
    </source>
</evidence>
<proteinExistence type="predicted"/>
<reference evidence="2" key="1">
    <citation type="submission" date="2020-08" db="EMBL/GenBank/DDBJ databases">
        <title>Genomic Encyclopedia of Type Strains, Phase IV (KMG-IV): sequencing the most valuable type-strain genomes for metagenomic binning, comparative biology and taxonomic classification.</title>
        <authorList>
            <person name="Goeker M."/>
        </authorList>
    </citation>
    <scope>NUCLEOTIDE SEQUENCE</scope>
    <source>
        <strain evidence="2">DSM 669</strain>
    </source>
</reference>
<keyword evidence="1" id="KW-1133">Transmembrane helix</keyword>